<feature type="compositionally biased region" description="Polar residues" evidence="1">
    <location>
        <begin position="13"/>
        <end position="22"/>
    </location>
</feature>
<organism evidence="2">
    <name type="scientific">Anguilla anguilla</name>
    <name type="common">European freshwater eel</name>
    <name type="synonym">Muraena anguilla</name>
    <dbReference type="NCBI Taxonomy" id="7936"/>
    <lineage>
        <taxon>Eukaryota</taxon>
        <taxon>Metazoa</taxon>
        <taxon>Chordata</taxon>
        <taxon>Craniata</taxon>
        <taxon>Vertebrata</taxon>
        <taxon>Euteleostomi</taxon>
        <taxon>Actinopterygii</taxon>
        <taxon>Neopterygii</taxon>
        <taxon>Teleostei</taxon>
        <taxon>Anguilliformes</taxon>
        <taxon>Anguillidae</taxon>
        <taxon>Anguilla</taxon>
    </lineage>
</organism>
<dbReference type="EMBL" id="GBXM01048544">
    <property type="protein sequence ID" value="JAH60033.1"/>
    <property type="molecule type" value="Transcribed_RNA"/>
</dbReference>
<reference evidence="2" key="1">
    <citation type="submission" date="2014-11" db="EMBL/GenBank/DDBJ databases">
        <authorList>
            <person name="Amaro Gonzalez C."/>
        </authorList>
    </citation>
    <scope>NUCLEOTIDE SEQUENCE</scope>
</reference>
<proteinExistence type="predicted"/>
<protein>
    <submittedName>
        <fullName evidence="2">Uncharacterized protein</fullName>
    </submittedName>
</protein>
<evidence type="ECO:0000313" key="2">
    <source>
        <dbReference type="EMBL" id="JAH60033.1"/>
    </source>
</evidence>
<feature type="region of interest" description="Disordered" evidence="1">
    <location>
        <begin position="1"/>
        <end position="29"/>
    </location>
</feature>
<sequence length="29" mass="3035">MPAARTGRERSSKTAVTNTAHTTGEFGTV</sequence>
<reference evidence="2" key="2">
    <citation type="journal article" date="2015" name="Fish Shellfish Immunol.">
        <title>Early steps in the European eel (Anguilla anguilla)-Vibrio vulnificus interaction in the gills: Role of the RtxA13 toxin.</title>
        <authorList>
            <person name="Callol A."/>
            <person name="Pajuelo D."/>
            <person name="Ebbesson L."/>
            <person name="Teles M."/>
            <person name="MacKenzie S."/>
            <person name="Amaro C."/>
        </authorList>
    </citation>
    <scope>NUCLEOTIDE SEQUENCE</scope>
</reference>
<dbReference type="AlphaFoldDB" id="A0A0E9U4Y7"/>
<evidence type="ECO:0000256" key="1">
    <source>
        <dbReference type="SAM" id="MobiDB-lite"/>
    </source>
</evidence>
<feature type="compositionally biased region" description="Basic and acidic residues" evidence="1">
    <location>
        <begin position="1"/>
        <end position="12"/>
    </location>
</feature>
<name>A0A0E9U4Y7_ANGAN</name>
<accession>A0A0E9U4Y7</accession>